<protein>
    <recommendedName>
        <fullName evidence="2">carbonic anhydrase</fullName>
        <ecNumber evidence="2">4.2.1.1</ecNumber>
    </recommendedName>
</protein>
<dbReference type="RefSeq" id="WP_273000183.1">
    <property type="nucleotide sequence ID" value="NZ_PEBV01000016.1"/>
</dbReference>
<evidence type="ECO:0000256" key="3">
    <source>
        <dbReference type="ARBA" id="ARBA00022723"/>
    </source>
</evidence>
<keyword evidence="4 6" id="KW-0862">Zinc</keyword>
<evidence type="ECO:0000256" key="1">
    <source>
        <dbReference type="ARBA" id="ARBA00006217"/>
    </source>
</evidence>
<dbReference type="Proteomes" id="UP000244180">
    <property type="component" value="Unassembled WGS sequence"/>
</dbReference>
<dbReference type="SUPFAM" id="SSF53056">
    <property type="entry name" value="beta-carbonic anhydrase, cab"/>
    <property type="match status" value="1"/>
</dbReference>
<comment type="cofactor">
    <cofactor evidence="6">
        <name>Zn(2+)</name>
        <dbReference type="ChEBI" id="CHEBI:29105"/>
    </cofactor>
    <text evidence="6">Binds 1 zinc ion per subunit.</text>
</comment>
<reference evidence="7 8" key="1">
    <citation type="submission" date="2017-08" db="EMBL/GenBank/DDBJ databases">
        <title>Burning lignite coal seam in the remote Altai Mountains harbors a hydrogen-driven thermophilic microbial community.</title>
        <authorList>
            <person name="Kadnikov V.V."/>
            <person name="Mardanov A.V."/>
            <person name="Ivasenko D."/>
            <person name="Beletsky A.V."/>
            <person name="Karnachuk O.V."/>
            <person name="Ravin N.V."/>
        </authorList>
    </citation>
    <scope>NUCLEOTIDE SEQUENCE [LARGE SCALE GENOMIC DNA]</scope>
    <source>
        <strain evidence="7">AL33</strain>
    </source>
</reference>
<dbReference type="Gene3D" id="3.40.1050.10">
    <property type="entry name" value="Carbonic anhydrase"/>
    <property type="match status" value="1"/>
</dbReference>
<dbReference type="GO" id="GO:0008270">
    <property type="term" value="F:zinc ion binding"/>
    <property type="evidence" value="ECO:0007669"/>
    <property type="project" value="InterPro"/>
</dbReference>
<feature type="binding site" evidence="6">
    <location>
        <position position="36"/>
    </location>
    <ligand>
        <name>Zn(2+)</name>
        <dbReference type="ChEBI" id="CHEBI:29105"/>
    </ligand>
</feature>
<evidence type="ECO:0000256" key="2">
    <source>
        <dbReference type="ARBA" id="ARBA00012925"/>
    </source>
</evidence>
<comment type="similarity">
    <text evidence="1">Belongs to the beta-class carbonic anhydrase family.</text>
</comment>
<organism evidence="7 8">
    <name type="scientific">Hydrogenibacillus schlegelii</name>
    <name type="common">Bacillus schlegelii</name>
    <dbReference type="NCBI Taxonomy" id="1484"/>
    <lineage>
        <taxon>Bacteria</taxon>
        <taxon>Bacillati</taxon>
        <taxon>Bacillota</taxon>
        <taxon>Bacilli</taxon>
        <taxon>Bacillales</taxon>
        <taxon>Bacillales Family X. Incertae Sedis</taxon>
        <taxon>Hydrogenibacillus</taxon>
    </lineage>
</organism>
<sequence>MSLSQHIDEAIQKHEAWVLRRQRGIPNNRRLFVLACMDERLNVEEMLGLQPGDAHIFRNAGGLVTDDVIRSAVLSVNFFGTKEIIVINHTECGMMSAEGREIVEALRAKFNIDVERVQLDPSLPELVLTDPAAFERWFRTFESVDDVTVAQVEYLRNHPLIPKDTVINGYVYEVESHRLRRPHQRLSRRVNTRDELLGRARD</sequence>
<keyword evidence="3 6" id="KW-0479">Metal-binding</keyword>
<evidence type="ECO:0000313" key="8">
    <source>
        <dbReference type="Proteomes" id="UP000244180"/>
    </source>
</evidence>
<feature type="binding site" evidence="6">
    <location>
        <position position="92"/>
    </location>
    <ligand>
        <name>Zn(2+)</name>
        <dbReference type="ChEBI" id="CHEBI:29105"/>
    </ligand>
</feature>
<dbReference type="GO" id="GO:0004089">
    <property type="term" value="F:carbonate dehydratase activity"/>
    <property type="evidence" value="ECO:0007669"/>
    <property type="project" value="UniProtKB-EC"/>
</dbReference>
<dbReference type="AlphaFoldDB" id="A0A2T5GB95"/>
<comment type="caution">
    <text evidence="7">The sequence shown here is derived from an EMBL/GenBank/DDBJ whole genome shotgun (WGS) entry which is preliminary data.</text>
</comment>
<dbReference type="SMART" id="SM00947">
    <property type="entry name" value="Pro_CA"/>
    <property type="match status" value="1"/>
</dbReference>
<evidence type="ECO:0000256" key="5">
    <source>
        <dbReference type="ARBA" id="ARBA00048348"/>
    </source>
</evidence>
<feature type="binding site" evidence="6">
    <location>
        <position position="89"/>
    </location>
    <ligand>
        <name>Zn(2+)</name>
        <dbReference type="ChEBI" id="CHEBI:29105"/>
    </ligand>
</feature>
<evidence type="ECO:0000256" key="4">
    <source>
        <dbReference type="ARBA" id="ARBA00022833"/>
    </source>
</evidence>
<name>A0A2T5GB95_HYDSH</name>
<dbReference type="EC" id="4.2.1.1" evidence="2"/>
<comment type="catalytic activity">
    <reaction evidence="5">
        <text>hydrogencarbonate + H(+) = CO2 + H2O</text>
        <dbReference type="Rhea" id="RHEA:10748"/>
        <dbReference type="ChEBI" id="CHEBI:15377"/>
        <dbReference type="ChEBI" id="CHEBI:15378"/>
        <dbReference type="ChEBI" id="CHEBI:16526"/>
        <dbReference type="ChEBI" id="CHEBI:17544"/>
        <dbReference type="EC" id="4.2.1.1"/>
    </reaction>
</comment>
<dbReference type="InterPro" id="IPR001765">
    <property type="entry name" value="Carbonic_anhydrase"/>
</dbReference>
<dbReference type="InterPro" id="IPR036874">
    <property type="entry name" value="Carbonic_anhydrase_sf"/>
</dbReference>
<dbReference type="Pfam" id="PF00484">
    <property type="entry name" value="Pro_CA"/>
    <property type="match status" value="1"/>
</dbReference>
<gene>
    <name evidence="7" type="ORF">HSCHL_2092</name>
</gene>
<accession>A0A2T5GB95</accession>
<dbReference type="CDD" id="cd03379">
    <property type="entry name" value="beta_CA_cladeD"/>
    <property type="match status" value="1"/>
</dbReference>
<feature type="binding site" evidence="6">
    <location>
        <position position="38"/>
    </location>
    <ligand>
        <name>Zn(2+)</name>
        <dbReference type="ChEBI" id="CHEBI:29105"/>
    </ligand>
</feature>
<evidence type="ECO:0000313" key="7">
    <source>
        <dbReference type="EMBL" id="PTQ53464.1"/>
    </source>
</evidence>
<dbReference type="PANTHER" id="PTHR43175:SF3">
    <property type="entry name" value="CARBON DISULFIDE HYDROLASE"/>
    <property type="match status" value="1"/>
</dbReference>
<proteinExistence type="inferred from homology"/>
<dbReference type="EMBL" id="PEBV01000016">
    <property type="protein sequence ID" value="PTQ53464.1"/>
    <property type="molecule type" value="Genomic_DNA"/>
</dbReference>
<evidence type="ECO:0000256" key="6">
    <source>
        <dbReference type="PIRSR" id="PIRSR601765-1"/>
    </source>
</evidence>
<dbReference type="PANTHER" id="PTHR43175">
    <property type="entry name" value="CARBONIC ANHYDRASE"/>
    <property type="match status" value="1"/>
</dbReference>